<dbReference type="InterPro" id="IPR016047">
    <property type="entry name" value="M23ase_b-sheet_dom"/>
</dbReference>
<dbReference type="OrthoDB" id="9805070at2"/>
<keyword evidence="2" id="KW-0645">Protease</keyword>
<evidence type="ECO:0000313" key="9">
    <source>
        <dbReference type="EMBL" id="SEF61392.1"/>
    </source>
</evidence>
<dbReference type="InterPro" id="IPR011055">
    <property type="entry name" value="Dup_hybrid_motif"/>
</dbReference>
<evidence type="ECO:0000313" key="10">
    <source>
        <dbReference type="Proteomes" id="UP000236743"/>
    </source>
</evidence>
<evidence type="ECO:0000256" key="5">
    <source>
        <dbReference type="ARBA" id="ARBA00022833"/>
    </source>
</evidence>
<evidence type="ECO:0000259" key="8">
    <source>
        <dbReference type="Pfam" id="PF01551"/>
    </source>
</evidence>
<name>A0A1H5TEX3_9HYPH</name>
<dbReference type="CDD" id="cd12797">
    <property type="entry name" value="M23_peptidase"/>
    <property type="match status" value="1"/>
</dbReference>
<dbReference type="GO" id="GO:0006508">
    <property type="term" value="P:proteolysis"/>
    <property type="evidence" value="ECO:0007669"/>
    <property type="project" value="UniProtKB-KW"/>
</dbReference>
<dbReference type="GO" id="GO:0004222">
    <property type="term" value="F:metalloendopeptidase activity"/>
    <property type="evidence" value="ECO:0007669"/>
    <property type="project" value="TreeGrafter"/>
</dbReference>
<protein>
    <submittedName>
        <fullName evidence="9">Peptidase family M23</fullName>
    </submittedName>
</protein>
<comment type="cofactor">
    <cofactor evidence="1">
        <name>Zn(2+)</name>
        <dbReference type="ChEBI" id="CHEBI:29105"/>
    </cofactor>
</comment>
<evidence type="ECO:0000256" key="4">
    <source>
        <dbReference type="ARBA" id="ARBA00022801"/>
    </source>
</evidence>
<sequence length="646" mass="68972">MNLPYDSADPLADPFDPYSKARFLDRHLVNWRWLAASALIGVVGAGLLGSSLYVSEGDQAAAQRPDKVVQAQRSEPAAGQPARKADLLVQHGFSIGTTRHFRAPLTETAGEREITKVHALVHVSADLSPLPVSNPDIPSFDAARLMAGPGREAAAQEPIDPADADVSVTRRELAGLTIAADAAGLSDAAIEEQVAEVARLSADAPQLPPDYSNQRILSRTLRMVGDPGNTGAESGEAAPFSAIEVRIVPENVTDIPPASDERERFEDLDIVVGHGETLATALKANGATDARIAAILAPFGRRAKEVPEGQHVRLLIGPDTGGRAIQRVTLFDETGPQQTVAADDHGRFVTVTQAGRGHDGANTDGDDEDDGSDDGNRATLYQSAYASALKSAVPTDVIDDFIHIFAAGLDLKQHVNTGDRLEMVFTDDEAAPTGHRELLYAALSTGGETQQVYRYVAPETGECDYLDDDGVSLRKLLMRKPVQDGRISSPFGMRRHPILHYSRLHNGVDWASPRGTPIMAAGDGTVVAAGLHSGYGNRVELEHANGYASAYNHMASINRQIKPGAHVHMGDILGFVGTTGLSTGPHVHYEVTTNGHFVDPMKVKLPSGRTLTGAALLEFRDHKKQIDELRHHGDTVTVAGQGVHPT</sequence>
<gene>
    <name evidence="9" type="ORF">SAMN04488115_101634</name>
</gene>
<evidence type="ECO:0000256" key="7">
    <source>
        <dbReference type="SAM" id="MobiDB-lite"/>
    </source>
</evidence>
<dbReference type="EMBL" id="FNUY01000001">
    <property type="protein sequence ID" value="SEF61392.1"/>
    <property type="molecule type" value="Genomic_DNA"/>
</dbReference>
<evidence type="ECO:0000256" key="1">
    <source>
        <dbReference type="ARBA" id="ARBA00001947"/>
    </source>
</evidence>
<evidence type="ECO:0000256" key="2">
    <source>
        <dbReference type="ARBA" id="ARBA00022670"/>
    </source>
</evidence>
<dbReference type="PANTHER" id="PTHR21666:SF288">
    <property type="entry name" value="CELL DIVISION PROTEIN YTFB"/>
    <property type="match status" value="1"/>
</dbReference>
<dbReference type="Proteomes" id="UP000236743">
    <property type="component" value="Unassembled WGS sequence"/>
</dbReference>
<feature type="compositionally biased region" description="Acidic residues" evidence="7">
    <location>
        <begin position="364"/>
        <end position="373"/>
    </location>
</feature>
<keyword evidence="6" id="KW-0482">Metalloprotease</keyword>
<dbReference type="Pfam" id="PF01551">
    <property type="entry name" value="Peptidase_M23"/>
    <property type="match status" value="1"/>
</dbReference>
<evidence type="ECO:0000256" key="3">
    <source>
        <dbReference type="ARBA" id="ARBA00022723"/>
    </source>
</evidence>
<dbReference type="AlphaFoldDB" id="A0A1H5TEX3"/>
<dbReference type="Gene3D" id="3.10.450.350">
    <property type="match status" value="1"/>
</dbReference>
<dbReference type="GO" id="GO:0046872">
    <property type="term" value="F:metal ion binding"/>
    <property type="evidence" value="ECO:0007669"/>
    <property type="project" value="UniProtKB-KW"/>
</dbReference>
<keyword evidence="3" id="KW-0479">Metal-binding</keyword>
<dbReference type="Gene3D" id="2.70.70.10">
    <property type="entry name" value="Glucose Permease (Domain IIA)"/>
    <property type="match status" value="1"/>
</dbReference>
<keyword evidence="5" id="KW-0862">Zinc</keyword>
<dbReference type="RefSeq" id="WP_103870981.1">
    <property type="nucleotide sequence ID" value="NZ_FNUY01000001.1"/>
</dbReference>
<evidence type="ECO:0000256" key="6">
    <source>
        <dbReference type="ARBA" id="ARBA00023049"/>
    </source>
</evidence>
<feature type="region of interest" description="Disordered" evidence="7">
    <location>
        <begin position="353"/>
        <end position="376"/>
    </location>
</feature>
<reference evidence="9 10" key="1">
    <citation type="submission" date="2016-10" db="EMBL/GenBank/DDBJ databases">
        <authorList>
            <person name="de Groot N.N."/>
        </authorList>
    </citation>
    <scope>NUCLEOTIDE SEQUENCE [LARGE SCALE GENOMIC DNA]</scope>
    <source>
        <strain evidence="9 10">DSM 26656</strain>
    </source>
</reference>
<keyword evidence="10" id="KW-1185">Reference proteome</keyword>
<feature type="domain" description="M23ase beta-sheet core" evidence="8">
    <location>
        <begin position="504"/>
        <end position="600"/>
    </location>
</feature>
<organism evidence="9 10">
    <name type="scientific">Bosea lathyri</name>
    <dbReference type="NCBI Taxonomy" id="1036778"/>
    <lineage>
        <taxon>Bacteria</taxon>
        <taxon>Pseudomonadati</taxon>
        <taxon>Pseudomonadota</taxon>
        <taxon>Alphaproteobacteria</taxon>
        <taxon>Hyphomicrobiales</taxon>
        <taxon>Boseaceae</taxon>
        <taxon>Bosea</taxon>
    </lineage>
</organism>
<proteinExistence type="predicted"/>
<dbReference type="PANTHER" id="PTHR21666">
    <property type="entry name" value="PEPTIDASE-RELATED"/>
    <property type="match status" value="1"/>
</dbReference>
<accession>A0A1H5TEX3</accession>
<dbReference type="SUPFAM" id="SSF51261">
    <property type="entry name" value="Duplicated hybrid motif"/>
    <property type="match status" value="1"/>
</dbReference>
<feature type="region of interest" description="Disordered" evidence="7">
    <location>
        <begin position="64"/>
        <end position="83"/>
    </location>
</feature>
<dbReference type="InterPro" id="IPR050570">
    <property type="entry name" value="Cell_wall_metabolism_enzyme"/>
</dbReference>
<keyword evidence="4" id="KW-0378">Hydrolase</keyword>